<proteinExistence type="predicted"/>
<sequence>MIKFFRKIRKNLLNEGKTTKYFKYALGEIVLVVIGILIALYLNNQREAYTIQKQQENYLGQIRGEMINNL</sequence>
<dbReference type="Proteomes" id="UP000198990">
    <property type="component" value="Unassembled WGS sequence"/>
</dbReference>
<name>A0A1H7GB88_9FLAO</name>
<evidence type="ECO:0000256" key="1">
    <source>
        <dbReference type="SAM" id="Phobius"/>
    </source>
</evidence>
<dbReference type="OrthoDB" id="821805at2"/>
<dbReference type="STRING" id="228957.SAMN04488008_101328"/>
<protein>
    <submittedName>
        <fullName evidence="2">Uncharacterized protein</fullName>
    </submittedName>
</protein>
<keyword evidence="1" id="KW-1133">Transmembrane helix</keyword>
<evidence type="ECO:0000313" key="3">
    <source>
        <dbReference type="Proteomes" id="UP000198990"/>
    </source>
</evidence>
<accession>A0A1H7GB88</accession>
<gene>
    <name evidence="2" type="ORF">SAMN04488008_101328</name>
</gene>
<dbReference type="AlphaFoldDB" id="A0A1H7GB88"/>
<keyword evidence="1" id="KW-0472">Membrane</keyword>
<keyword evidence="3" id="KW-1185">Reference proteome</keyword>
<dbReference type="EMBL" id="FNZN01000001">
    <property type="protein sequence ID" value="SEK35523.1"/>
    <property type="molecule type" value="Genomic_DNA"/>
</dbReference>
<keyword evidence="1" id="KW-0812">Transmembrane</keyword>
<dbReference type="RefSeq" id="WP_091619075.1">
    <property type="nucleotide sequence ID" value="NZ_FNZN01000001.1"/>
</dbReference>
<reference evidence="3" key="1">
    <citation type="submission" date="2016-10" db="EMBL/GenBank/DDBJ databases">
        <authorList>
            <person name="Varghese N."/>
            <person name="Submissions S."/>
        </authorList>
    </citation>
    <scope>NUCLEOTIDE SEQUENCE [LARGE SCALE GENOMIC DNA]</scope>
    <source>
        <strain evidence="3">DSM 16471</strain>
    </source>
</reference>
<feature type="transmembrane region" description="Helical" evidence="1">
    <location>
        <begin position="21"/>
        <end position="42"/>
    </location>
</feature>
<evidence type="ECO:0000313" key="2">
    <source>
        <dbReference type="EMBL" id="SEK35523.1"/>
    </source>
</evidence>
<organism evidence="2 3">
    <name type="scientific">Maribacter orientalis</name>
    <dbReference type="NCBI Taxonomy" id="228957"/>
    <lineage>
        <taxon>Bacteria</taxon>
        <taxon>Pseudomonadati</taxon>
        <taxon>Bacteroidota</taxon>
        <taxon>Flavobacteriia</taxon>
        <taxon>Flavobacteriales</taxon>
        <taxon>Flavobacteriaceae</taxon>
        <taxon>Maribacter</taxon>
    </lineage>
</organism>